<dbReference type="InterPro" id="IPR036097">
    <property type="entry name" value="HisK_dim/P_sf"/>
</dbReference>
<proteinExistence type="predicted"/>
<evidence type="ECO:0000256" key="1">
    <source>
        <dbReference type="ARBA" id="ARBA00000085"/>
    </source>
</evidence>
<comment type="caution">
    <text evidence="8">The sequence shown here is derived from an EMBL/GenBank/DDBJ whole genome shotgun (WGS) entry which is preliminary data.</text>
</comment>
<evidence type="ECO:0000256" key="5">
    <source>
        <dbReference type="ARBA" id="ARBA00022777"/>
    </source>
</evidence>
<organism evidence="8 9">
    <name type="scientific">Pedobacter lithocola</name>
    <dbReference type="NCBI Taxonomy" id="1908239"/>
    <lineage>
        <taxon>Bacteria</taxon>
        <taxon>Pseudomonadati</taxon>
        <taxon>Bacteroidota</taxon>
        <taxon>Sphingobacteriia</taxon>
        <taxon>Sphingobacteriales</taxon>
        <taxon>Sphingobacteriaceae</taxon>
        <taxon>Pedobacter</taxon>
    </lineage>
</organism>
<dbReference type="InterPro" id="IPR003018">
    <property type="entry name" value="GAF"/>
</dbReference>
<dbReference type="SMART" id="SM00065">
    <property type="entry name" value="GAF"/>
    <property type="match status" value="1"/>
</dbReference>
<dbReference type="InterPro" id="IPR004358">
    <property type="entry name" value="Sig_transdc_His_kin-like_C"/>
</dbReference>
<evidence type="ECO:0000259" key="7">
    <source>
        <dbReference type="PROSITE" id="PS50109"/>
    </source>
</evidence>
<dbReference type="CDD" id="cd00082">
    <property type="entry name" value="HisKA"/>
    <property type="match status" value="1"/>
</dbReference>
<dbReference type="PANTHER" id="PTHR43711:SF1">
    <property type="entry name" value="HISTIDINE KINASE 1"/>
    <property type="match status" value="1"/>
</dbReference>
<dbReference type="Pfam" id="PF02518">
    <property type="entry name" value="HATPase_c"/>
    <property type="match status" value="1"/>
</dbReference>
<dbReference type="Gene3D" id="3.30.565.10">
    <property type="entry name" value="Histidine kinase-like ATPase, C-terminal domain"/>
    <property type="match status" value="1"/>
</dbReference>
<protein>
    <recommendedName>
        <fullName evidence="2">histidine kinase</fullName>
        <ecNumber evidence="2">2.7.13.3</ecNumber>
    </recommendedName>
</protein>
<dbReference type="Pfam" id="PF01590">
    <property type="entry name" value="GAF"/>
    <property type="match status" value="1"/>
</dbReference>
<sequence>MENNIQNIQADIDSINNIPAVVNILKVICSTTGMGFAAVARVTDDKWVACALLDKINFGLAPGGELALETTICNEIRQHHNPVIIANVSEDECFANHHTPLLYGFQSYISVPIKLKSGFYFGTLCAIDPKPHVINTPEVLGMFNLFAELIAFHLDAIEQVKSSEKKLIEERHVAELRENFIGILGHDLRNPLNAISNSAQLLNHLSKEERIQKIISIIQRSSQRMNGLIENMLDFASGRFGEGILLNREENDSLESILTEVITELEANYPQHTINVNFDLKHPVNCDGKRIAQLFSNLLGNALSYGNVATPIYVNGISNSTEFELSVTNSGKQISTSAIERLFQPFSRGDVEPNQKGLGLGLFIVSEIAKAHNGKIFVTSNDEQTCFTLIIPVK</sequence>
<keyword evidence="4" id="KW-0808">Transferase</keyword>
<evidence type="ECO:0000313" key="9">
    <source>
        <dbReference type="Proteomes" id="UP001595789"/>
    </source>
</evidence>
<dbReference type="InterPro" id="IPR029016">
    <property type="entry name" value="GAF-like_dom_sf"/>
</dbReference>
<dbReference type="Pfam" id="PF00512">
    <property type="entry name" value="HisKA"/>
    <property type="match status" value="1"/>
</dbReference>
<keyword evidence="8" id="KW-0067">ATP-binding</keyword>
<dbReference type="SUPFAM" id="SSF55874">
    <property type="entry name" value="ATPase domain of HSP90 chaperone/DNA topoisomerase II/histidine kinase"/>
    <property type="match status" value="1"/>
</dbReference>
<dbReference type="PROSITE" id="PS50109">
    <property type="entry name" value="HIS_KIN"/>
    <property type="match status" value="1"/>
</dbReference>
<keyword evidence="6" id="KW-0902">Two-component regulatory system</keyword>
<evidence type="ECO:0000313" key="8">
    <source>
        <dbReference type="EMBL" id="MFC4211036.1"/>
    </source>
</evidence>
<evidence type="ECO:0000256" key="6">
    <source>
        <dbReference type="ARBA" id="ARBA00023012"/>
    </source>
</evidence>
<dbReference type="InterPro" id="IPR005467">
    <property type="entry name" value="His_kinase_dom"/>
</dbReference>
<dbReference type="RefSeq" id="WP_378983552.1">
    <property type="nucleotide sequence ID" value="NZ_JBHSBW010000007.1"/>
</dbReference>
<evidence type="ECO:0000256" key="3">
    <source>
        <dbReference type="ARBA" id="ARBA00022553"/>
    </source>
</evidence>
<dbReference type="Gene3D" id="3.30.450.40">
    <property type="match status" value="1"/>
</dbReference>
<dbReference type="Proteomes" id="UP001595789">
    <property type="component" value="Unassembled WGS sequence"/>
</dbReference>
<dbReference type="EMBL" id="JBHSBW010000007">
    <property type="protein sequence ID" value="MFC4211036.1"/>
    <property type="molecule type" value="Genomic_DNA"/>
</dbReference>
<keyword evidence="8" id="KW-0547">Nucleotide-binding</keyword>
<accession>A0ABV8PBH5</accession>
<keyword evidence="5" id="KW-0418">Kinase</keyword>
<dbReference type="SUPFAM" id="SSF55781">
    <property type="entry name" value="GAF domain-like"/>
    <property type="match status" value="1"/>
</dbReference>
<reference evidence="9" key="1">
    <citation type="journal article" date="2019" name="Int. J. Syst. Evol. Microbiol.">
        <title>The Global Catalogue of Microorganisms (GCM) 10K type strain sequencing project: providing services to taxonomists for standard genome sequencing and annotation.</title>
        <authorList>
            <consortium name="The Broad Institute Genomics Platform"/>
            <consortium name="The Broad Institute Genome Sequencing Center for Infectious Disease"/>
            <person name="Wu L."/>
            <person name="Ma J."/>
        </authorList>
    </citation>
    <scope>NUCLEOTIDE SEQUENCE [LARGE SCALE GENOMIC DNA]</scope>
    <source>
        <strain evidence="9">CCM 8691</strain>
    </source>
</reference>
<dbReference type="GO" id="GO:0005524">
    <property type="term" value="F:ATP binding"/>
    <property type="evidence" value="ECO:0007669"/>
    <property type="project" value="UniProtKB-KW"/>
</dbReference>
<comment type="catalytic activity">
    <reaction evidence="1">
        <text>ATP + protein L-histidine = ADP + protein N-phospho-L-histidine.</text>
        <dbReference type="EC" id="2.7.13.3"/>
    </reaction>
</comment>
<name>A0ABV8PBH5_9SPHI</name>
<dbReference type="InterPro" id="IPR036890">
    <property type="entry name" value="HATPase_C_sf"/>
</dbReference>
<dbReference type="PRINTS" id="PR00344">
    <property type="entry name" value="BCTRLSENSOR"/>
</dbReference>
<dbReference type="InterPro" id="IPR050736">
    <property type="entry name" value="Sensor_HK_Regulatory"/>
</dbReference>
<dbReference type="PANTHER" id="PTHR43711">
    <property type="entry name" value="TWO-COMPONENT HISTIDINE KINASE"/>
    <property type="match status" value="1"/>
</dbReference>
<dbReference type="Gene3D" id="1.10.287.130">
    <property type="match status" value="1"/>
</dbReference>
<dbReference type="InterPro" id="IPR003594">
    <property type="entry name" value="HATPase_dom"/>
</dbReference>
<dbReference type="EC" id="2.7.13.3" evidence="2"/>
<evidence type="ECO:0000256" key="4">
    <source>
        <dbReference type="ARBA" id="ARBA00022679"/>
    </source>
</evidence>
<gene>
    <name evidence="8" type="ORF">ACFOWA_07585</name>
</gene>
<keyword evidence="3" id="KW-0597">Phosphoprotein</keyword>
<dbReference type="InterPro" id="IPR003661">
    <property type="entry name" value="HisK_dim/P_dom"/>
</dbReference>
<feature type="domain" description="Histidine kinase" evidence="7">
    <location>
        <begin position="183"/>
        <end position="394"/>
    </location>
</feature>
<evidence type="ECO:0000256" key="2">
    <source>
        <dbReference type="ARBA" id="ARBA00012438"/>
    </source>
</evidence>
<dbReference type="SMART" id="SM00388">
    <property type="entry name" value="HisKA"/>
    <property type="match status" value="1"/>
</dbReference>
<keyword evidence="9" id="KW-1185">Reference proteome</keyword>
<dbReference type="SUPFAM" id="SSF47384">
    <property type="entry name" value="Homodimeric domain of signal transducing histidine kinase"/>
    <property type="match status" value="1"/>
</dbReference>
<dbReference type="SMART" id="SM00387">
    <property type="entry name" value="HATPase_c"/>
    <property type="match status" value="1"/>
</dbReference>